<dbReference type="AlphaFoldDB" id="A0AAV4MWE8"/>
<gene>
    <name evidence="1" type="ORF">CDAR_285691</name>
</gene>
<organism evidence="1 2">
    <name type="scientific">Caerostris darwini</name>
    <dbReference type="NCBI Taxonomy" id="1538125"/>
    <lineage>
        <taxon>Eukaryota</taxon>
        <taxon>Metazoa</taxon>
        <taxon>Ecdysozoa</taxon>
        <taxon>Arthropoda</taxon>
        <taxon>Chelicerata</taxon>
        <taxon>Arachnida</taxon>
        <taxon>Araneae</taxon>
        <taxon>Araneomorphae</taxon>
        <taxon>Entelegynae</taxon>
        <taxon>Araneoidea</taxon>
        <taxon>Araneidae</taxon>
        <taxon>Caerostris</taxon>
    </lineage>
</organism>
<sequence>MHFIRFSDDENRKEAIVLRLWPPKKSTHDEDRKEAIVLVLGSPKKSVRDFYLKQDYYATEARSLLPVRWI</sequence>
<comment type="caution">
    <text evidence="1">The sequence shown here is derived from an EMBL/GenBank/DDBJ whole genome shotgun (WGS) entry which is preliminary data.</text>
</comment>
<dbReference type="Proteomes" id="UP001054837">
    <property type="component" value="Unassembled WGS sequence"/>
</dbReference>
<accession>A0AAV4MWE8</accession>
<reference evidence="1 2" key="1">
    <citation type="submission" date="2021-06" db="EMBL/GenBank/DDBJ databases">
        <title>Caerostris darwini draft genome.</title>
        <authorList>
            <person name="Kono N."/>
            <person name="Arakawa K."/>
        </authorList>
    </citation>
    <scope>NUCLEOTIDE SEQUENCE [LARGE SCALE GENOMIC DNA]</scope>
</reference>
<evidence type="ECO:0000313" key="1">
    <source>
        <dbReference type="EMBL" id="GIX76801.1"/>
    </source>
</evidence>
<protein>
    <submittedName>
        <fullName evidence="1">Uncharacterized protein</fullName>
    </submittedName>
</protein>
<name>A0AAV4MWE8_9ARAC</name>
<evidence type="ECO:0000313" key="2">
    <source>
        <dbReference type="Proteomes" id="UP001054837"/>
    </source>
</evidence>
<keyword evidence="2" id="KW-1185">Reference proteome</keyword>
<dbReference type="EMBL" id="BPLQ01000970">
    <property type="protein sequence ID" value="GIX76801.1"/>
    <property type="molecule type" value="Genomic_DNA"/>
</dbReference>
<proteinExistence type="predicted"/>